<name>A0A7C3ZKP9_9CYAN</name>
<sequence>MKTAKTSHWQRLFSYFAIFFGAFAGTTFGIRLILPPPEIPVVTPKLTTFAATKQNYNAIFIGSSRTYRHIIPSIFDAELQRRGYNITSYNFGIYAMQLPETYFLLQQILAMKPPGLQYVFIDIDSVNLDIPKENRRTDRVISWHGWQQMPEIYQLIGKQNQNWRKKQNLMQLHATPFFSNIGNLGQADRLFALLAPATTKSLNPGYDTAYKEPGADGYLSLDNEDDIIFTKQRQEYLAKLDDYHAQVATLAGQEQTQKTRRLQPYEADIIQKLVKAVTDAGATPIFFIHPVLKQEAHLIEAHQKGYIPILFPFNQPDKFPNLYEPENRYDWYHLNHKGAEEFTQLLADEFARYCHLSLVTCPLSPDK</sequence>
<dbReference type="EMBL" id="DSPX01000051">
    <property type="protein sequence ID" value="HGG00124.1"/>
    <property type="molecule type" value="Genomic_DNA"/>
</dbReference>
<feature type="transmembrane region" description="Helical" evidence="1">
    <location>
        <begin position="12"/>
        <end position="34"/>
    </location>
</feature>
<keyword evidence="1" id="KW-0472">Membrane</keyword>
<protein>
    <submittedName>
        <fullName evidence="2">Uncharacterized protein</fullName>
    </submittedName>
</protein>
<keyword evidence="1" id="KW-1133">Transmembrane helix</keyword>
<evidence type="ECO:0000313" key="2">
    <source>
        <dbReference type="EMBL" id="HGG00124.1"/>
    </source>
</evidence>
<evidence type="ECO:0000256" key="1">
    <source>
        <dbReference type="SAM" id="Phobius"/>
    </source>
</evidence>
<organism evidence="2">
    <name type="scientific">Planktothricoides sp. SpSt-374</name>
    <dbReference type="NCBI Taxonomy" id="2282167"/>
    <lineage>
        <taxon>Bacteria</taxon>
        <taxon>Bacillati</taxon>
        <taxon>Cyanobacteriota</taxon>
        <taxon>Cyanophyceae</taxon>
        <taxon>Oscillatoriophycideae</taxon>
        <taxon>Oscillatoriales</taxon>
        <taxon>Oscillatoriaceae</taxon>
        <taxon>Planktothricoides</taxon>
    </lineage>
</organism>
<proteinExistence type="predicted"/>
<reference evidence="2" key="1">
    <citation type="journal article" date="2020" name="mSystems">
        <title>Genome- and Community-Level Interaction Insights into Carbon Utilization and Element Cycling Functions of Hydrothermarchaeota in Hydrothermal Sediment.</title>
        <authorList>
            <person name="Zhou Z."/>
            <person name="Liu Y."/>
            <person name="Xu W."/>
            <person name="Pan J."/>
            <person name="Luo Z.H."/>
            <person name="Li M."/>
        </authorList>
    </citation>
    <scope>NUCLEOTIDE SEQUENCE [LARGE SCALE GENOMIC DNA]</scope>
    <source>
        <strain evidence="2">SpSt-374</strain>
    </source>
</reference>
<accession>A0A7C3ZKP9</accession>
<comment type="caution">
    <text evidence="2">The sequence shown here is derived from an EMBL/GenBank/DDBJ whole genome shotgun (WGS) entry which is preliminary data.</text>
</comment>
<keyword evidence="1" id="KW-0812">Transmembrane</keyword>
<dbReference type="AlphaFoldDB" id="A0A7C3ZKP9"/>
<gene>
    <name evidence="2" type="ORF">ENR15_05535</name>
</gene>
<dbReference type="SUPFAM" id="SSF52266">
    <property type="entry name" value="SGNH hydrolase"/>
    <property type="match status" value="1"/>
</dbReference>